<keyword evidence="1" id="KW-0732">Signal</keyword>
<dbReference type="Proteomes" id="UP001189429">
    <property type="component" value="Unassembled WGS sequence"/>
</dbReference>
<evidence type="ECO:0000259" key="2">
    <source>
        <dbReference type="Pfam" id="PF00881"/>
    </source>
</evidence>
<dbReference type="PANTHER" id="PTHR43821:SF1">
    <property type="entry name" value="NAD(P)H NITROREDUCTASE YDJA-RELATED"/>
    <property type="match status" value="1"/>
</dbReference>
<feature type="signal peptide" evidence="1">
    <location>
        <begin position="1"/>
        <end position="25"/>
    </location>
</feature>
<dbReference type="SUPFAM" id="SSF55469">
    <property type="entry name" value="FMN-dependent nitroreductase-like"/>
    <property type="match status" value="1"/>
</dbReference>
<comment type="caution">
    <text evidence="3">The sequence shown here is derived from an EMBL/GenBank/DDBJ whole genome shotgun (WGS) entry which is preliminary data.</text>
</comment>
<dbReference type="Pfam" id="PF00881">
    <property type="entry name" value="Nitroreductase"/>
    <property type="match status" value="1"/>
</dbReference>
<protein>
    <recommendedName>
        <fullName evidence="2">Nitroreductase domain-containing protein</fullName>
    </recommendedName>
</protein>
<accession>A0ABN9TM71</accession>
<sequence>MPLRGGSRSLRVLAAFAPLLWLVRLQTSPAFSPLLARRSVVKYDLSKQVPAEVTAQALEAAIMAPNHFLSEPWRFYSCGPETRGKLCGLNEEKRKAAEGVPEMLVATVASEHPLSEKLGLEDHAAVACAVQNFMLSLASNGVGSKWMTGALGAAPEDVLAAVGAGSGEKLMGVIWYGFPAKPLSEDNKAPPRKRGLAGVLTSLP</sequence>
<dbReference type="PANTHER" id="PTHR43821">
    <property type="entry name" value="NAD(P)H NITROREDUCTASE YDJA-RELATED"/>
    <property type="match status" value="1"/>
</dbReference>
<dbReference type="InterPro" id="IPR029479">
    <property type="entry name" value="Nitroreductase"/>
</dbReference>
<feature type="domain" description="Nitroreductase" evidence="2">
    <location>
        <begin position="35"/>
        <end position="83"/>
    </location>
</feature>
<evidence type="ECO:0000313" key="4">
    <source>
        <dbReference type="Proteomes" id="UP001189429"/>
    </source>
</evidence>
<name>A0ABN9TM71_9DINO</name>
<dbReference type="EMBL" id="CAUYUJ010014844">
    <property type="protein sequence ID" value="CAK0846753.1"/>
    <property type="molecule type" value="Genomic_DNA"/>
</dbReference>
<gene>
    <name evidence="3" type="ORF">PCOR1329_LOCUS40167</name>
</gene>
<feature type="chain" id="PRO_5047435177" description="Nitroreductase domain-containing protein" evidence="1">
    <location>
        <begin position="26"/>
        <end position="204"/>
    </location>
</feature>
<reference evidence="3" key="1">
    <citation type="submission" date="2023-10" db="EMBL/GenBank/DDBJ databases">
        <authorList>
            <person name="Chen Y."/>
            <person name="Shah S."/>
            <person name="Dougan E. K."/>
            <person name="Thang M."/>
            <person name="Chan C."/>
        </authorList>
    </citation>
    <scope>NUCLEOTIDE SEQUENCE [LARGE SCALE GENOMIC DNA]</scope>
</reference>
<evidence type="ECO:0000313" key="3">
    <source>
        <dbReference type="EMBL" id="CAK0846753.1"/>
    </source>
</evidence>
<dbReference type="InterPro" id="IPR000415">
    <property type="entry name" value="Nitroreductase-like"/>
</dbReference>
<dbReference type="InterPro" id="IPR052530">
    <property type="entry name" value="NAD(P)H_nitroreductase"/>
</dbReference>
<proteinExistence type="predicted"/>
<keyword evidence="4" id="KW-1185">Reference proteome</keyword>
<evidence type="ECO:0000256" key="1">
    <source>
        <dbReference type="SAM" id="SignalP"/>
    </source>
</evidence>
<dbReference type="Gene3D" id="3.40.109.10">
    <property type="entry name" value="NADH Oxidase"/>
    <property type="match status" value="1"/>
</dbReference>
<organism evidence="3 4">
    <name type="scientific">Prorocentrum cordatum</name>
    <dbReference type="NCBI Taxonomy" id="2364126"/>
    <lineage>
        <taxon>Eukaryota</taxon>
        <taxon>Sar</taxon>
        <taxon>Alveolata</taxon>
        <taxon>Dinophyceae</taxon>
        <taxon>Prorocentrales</taxon>
        <taxon>Prorocentraceae</taxon>
        <taxon>Prorocentrum</taxon>
    </lineage>
</organism>